<feature type="domain" description="Endonuclease/exonuclease/phosphatase" evidence="2">
    <location>
        <begin position="92"/>
        <end position="345"/>
    </location>
</feature>
<dbReference type="PANTHER" id="PTHR14859:SF1">
    <property type="entry name" value="PGAP2-INTERACTING PROTEIN"/>
    <property type="match status" value="1"/>
</dbReference>
<dbReference type="Proteomes" id="UP000182835">
    <property type="component" value="Unassembled WGS sequence"/>
</dbReference>
<reference evidence="3 4" key="1">
    <citation type="submission" date="2014-12" db="EMBL/GenBank/DDBJ databases">
        <title>Draft genome sequences of 29 type strains of Enterococci.</title>
        <authorList>
            <person name="Zhong Z."/>
            <person name="Sun Z."/>
            <person name="Liu W."/>
            <person name="Zhang W."/>
            <person name="Zhang H."/>
        </authorList>
    </citation>
    <scope>NUCLEOTIDE SEQUENCE [LARGE SCALE GENOMIC DNA]</scope>
    <source>
        <strain evidence="3 4">DSM 21207</strain>
    </source>
</reference>
<dbReference type="SUPFAM" id="SSF56219">
    <property type="entry name" value="DNase I-like"/>
    <property type="match status" value="1"/>
</dbReference>
<dbReference type="Gene3D" id="3.60.10.10">
    <property type="entry name" value="Endonuclease/exonuclease/phosphatase"/>
    <property type="match status" value="1"/>
</dbReference>
<dbReference type="RefSeq" id="WP_071864885.1">
    <property type="nucleotide sequence ID" value="NZ_JBHLVQ010000025.1"/>
</dbReference>
<dbReference type="GO" id="GO:0006506">
    <property type="term" value="P:GPI anchor biosynthetic process"/>
    <property type="evidence" value="ECO:0007669"/>
    <property type="project" value="TreeGrafter"/>
</dbReference>
<keyword evidence="1" id="KW-0812">Transmembrane</keyword>
<sequence>MKKWFKIILAFISIFLVVIIGYLGYVFLSYHRIPDNQNLTVKIRQTKKLATEKSYRALTYNIGYASYPPTYSFFMDGGTQSRADSKGIIYKNLGGITKTVKAQNPDFIFYQEVDETGDRSYHVNEVNFLQQKFGNYNTVYGVNYDSPYLFYPFTQPIGKTKSGLVTLSKSSLTNAKRYQLPIDTGVTKILDYDRAFTVTRSPVENGKDMVVINIHLSAYTKNKAVQKAQLEKLTNFLTQEYQKDNYVLVAGDFNHDILGNAPTVFGTTKEPLTWTHPFPKDQLPPGFHIPTENLATAKIPSARNLNEPYKEGKTFVTLIDGFIVSDNIAVKNVAVVNTSFAYSDHNPVTLDFQLKK</sequence>
<proteinExistence type="predicted"/>
<name>A0A1L8R5V6_9ENTE</name>
<organism evidence="3 4">
    <name type="scientific">Enterococcus canintestini</name>
    <dbReference type="NCBI Taxonomy" id="317010"/>
    <lineage>
        <taxon>Bacteria</taxon>
        <taxon>Bacillati</taxon>
        <taxon>Bacillota</taxon>
        <taxon>Bacilli</taxon>
        <taxon>Lactobacillales</taxon>
        <taxon>Enterococcaceae</taxon>
        <taxon>Enterococcus</taxon>
    </lineage>
</organism>
<evidence type="ECO:0000313" key="3">
    <source>
        <dbReference type="EMBL" id="OJG15122.1"/>
    </source>
</evidence>
<dbReference type="InterPro" id="IPR051916">
    <property type="entry name" value="GPI-anchor_lipid_remodeler"/>
</dbReference>
<evidence type="ECO:0000259" key="2">
    <source>
        <dbReference type="Pfam" id="PF03372"/>
    </source>
</evidence>
<keyword evidence="1" id="KW-1133">Transmembrane helix</keyword>
<dbReference type="AlphaFoldDB" id="A0A1L8R5V6"/>
<dbReference type="OrthoDB" id="7616949at2"/>
<dbReference type="InterPro" id="IPR005135">
    <property type="entry name" value="Endo/exonuclease/phosphatase"/>
</dbReference>
<dbReference type="GO" id="GO:0016020">
    <property type="term" value="C:membrane"/>
    <property type="evidence" value="ECO:0007669"/>
    <property type="project" value="GOC"/>
</dbReference>
<protein>
    <recommendedName>
        <fullName evidence="2">Endonuclease/exonuclease/phosphatase domain-containing protein</fullName>
    </recommendedName>
</protein>
<keyword evidence="1" id="KW-0472">Membrane</keyword>
<evidence type="ECO:0000313" key="4">
    <source>
        <dbReference type="Proteomes" id="UP000182835"/>
    </source>
</evidence>
<dbReference type="Pfam" id="PF03372">
    <property type="entry name" value="Exo_endo_phos"/>
    <property type="match status" value="1"/>
</dbReference>
<dbReference type="EMBL" id="JXKG01000010">
    <property type="protein sequence ID" value="OJG15122.1"/>
    <property type="molecule type" value="Genomic_DNA"/>
</dbReference>
<dbReference type="STRING" id="317010.RU96_GL000340"/>
<gene>
    <name evidence="3" type="ORF">RU96_GL000340</name>
</gene>
<feature type="transmembrane region" description="Helical" evidence="1">
    <location>
        <begin position="7"/>
        <end position="28"/>
    </location>
</feature>
<dbReference type="GO" id="GO:0003824">
    <property type="term" value="F:catalytic activity"/>
    <property type="evidence" value="ECO:0007669"/>
    <property type="project" value="InterPro"/>
</dbReference>
<evidence type="ECO:0000256" key="1">
    <source>
        <dbReference type="SAM" id="Phobius"/>
    </source>
</evidence>
<dbReference type="InterPro" id="IPR036691">
    <property type="entry name" value="Endo/exonu/phosph_ase_sf"/>
</dbReference>
<dbReference type="PANTHER" id="PTHR14859">
    <property type="entry name" value="CALCOFLUOR WHITE HYPERSENSITIVE PROTEIN PRECURSOR"/>
    <property type="match status" value="1"/>
</dbReference>
<accession>A0A1L8R5V6</accession>
<comment type="caution">
    <text evidence="3">The sequence shown here is derived from an EMBL/GenBank/DDBJ whole genome shotgun (WGS) entry which is preliminary data.</text>
</comment>